<keyword evidence="1" id="KW-0472">Membrane</keyword>
<feature type="transmembrane region" description="Helical" evidence="1">
    <location>
        <begin position="21"/>
        <end position="40"/>
    </location>
</feature>
<dbReference type="RefSeq" id="WP_133606652.1">
    <property type="nucleotide sequence ID" value="NZ_SNZC01000001.1"/>
</dbReference>
<name>A0A562KS98_9FLAO</name>
<feature type="transmembrane region" description="Helical" evidence="1">
    <location>
        <begin position="52"/>
        <end position="70"/>
    </location>
</feature>
<keyword evidence="1" id="KW-1133">Transmembrane helix</keyword>
<gene>
    <name evidence="2" type="ORF">IP97_00229</name>
</gene>
<keyword evidence="1" id="KW-0812">Transmembrane</keyword>
<proteinExistence type="predicted"/>
<dbReference type="EMBL" id="VLKM01000001">
    <property type="protein sequence ID" value="TWH98280.1"/>
    <property type="molecule type" value="Genomic_DNA"/>
</dbReference>
<sequence>MNKLKPQKHKYLSKSVKIYKVYGIGLLVAIFTSIIIKPFVKESYFILDFLNGFPILLIILLAPIGVYYSWKSYKEKESNSITRLKYFLGHFIFCLLAFILILVILSDLKDAFK</sequence>
<evidence type="ECO:0000313" key="3">
    <source>
        <dbReference type="Proteomes" id="UP000315312"/>
    </source>
</evidence>
<comment type="caution">
    <text evidence="2">The sequence shown here is derived from an EMBL/GenBank/DDBJ whole genome shotgun (WGS) entry which is preliminary data.</text>
</comment>
<organism evidence="2 3">
    <name type="scientific">Flavobacterium cheniae</name>
    <dbReference type="NCBI Taxonomy" id="295428"/>
    <lineage>
        <taxon>Bacteria</taxon>
        <taxon>Pseudomonadati</taxon>
        <taxon>Bacteroidota</taxon>
        <taxon>Flavobacteriia</taxon>
        <taxon>Flavobacteriales</taxon>
        <taxon>Flavobacteriaceae</taxon>
        <taxon>Flavobacterium</taxon>
    </lineage>
</organism>
<accession>A0A562KS98</accession>
<keyword evidence="3" id="KW-1185">Reference proteome</keyword>
<reference evidence="2 3" key="1">
    <citation type="journal article" date="2015" name="Stand. Genomic Sci.">
        <title>Genomic Encyclopedia of Bacterial and Archaeal Type Strains, Phase III: the genomes of soil and plant-associated and newly described type strains.</title>
        <authorList>
            <person name="Whitman W.B."/>
            <person name="Woyke T."/>
            <person name="Klenk H.P."/>
            <person name="Zhou Y."/>
            <person name="Lilburn T.G."/>
            <person name="Beck B.J."/>
            <person name="De Vos P."/>
            <person name="Vandamme P."/>
            <person name="Eisen J.A."/>
            <person name="Garrity G."/>
            <person name="Hugenholtz P."/>
            <person name="Kyrpides N.C."/>
        </authorList>
    </citation>
    <scope>NUCLEOTIDE SEQUENCE [LARGE SCALE GENOMIC DNA]</scope>
    <source>
        <strain evidence="2 3">CGMCC 1.6844</strain>
    </source>
</reference>
<evidence type="ECO:0000256" key="1">
    <source>
        <dbReference type="SAM" id="Phobius"/>
    </source>
</evidence>
<feature type="transmembrane region" description="Helical" evidence="1">
    <location>
        <begin position="86"/>
        <end position="105"/>
    </location>
</feature>
<evidence type="ECO:0000313" key="2">
    <source>
        <dbReference type="EMBL" id="TWH98280.1"/>
    </source>
</evidence>
<dbReference type="Proteomes" id="UP000315312">
    <property type="component" value="Unassembled WGS sequence"/>
</dbReference>
<dbReference type="AlphaFoldDB" id="A0A562KS98"/>
<protein>
    <submittedName>
        <fullName evidence="2">Uncharacterized protein</fullName>
    </submittedName>
</protein>